<keyword evidence="1 4" id="KW-0812">Transmembrane</keyword>
<proteinExistence type="predicted"/>
<keyword evidence="1" id="KW-1133">Transmembrane helix</keyword>
<dbReference type="OrthoDB" id="9949160at2759"/>
<feature type="signal peptide" evidence="2">
    <location>
        <begin position="1"/>
        <end position="30"/>
    </location>
</feature>
<keyword evidence="2" id="KW-0732">Signal</keyword>
<accession>A0A6P3EPC9</accession>
<dbReference type="FunCoup" id="A0A6P3EPC9">
    <property type="interactions" value="1"/>
</dbReference>
<dbReference type="RefSeq" id="XP_004629199.1">
    <property type="nucleotide sequence ID" value="XM_004629142.2"/>
</dbReference>
<dbReference type="GeneID" id="101565187"/>
<dbReference type="InterPro" id="IPR028121">
    <property type="entry name" value="TMEM213"/>
</dbReference>
<keyword evidence="3" id="KW-1185">Reference proteome</keyword>
<dbReference type="Pfam" id="PF15192">
    <property type="entry name" value="TMEM213"/>
    <property type="match status" value="1"/>
</dbReference>
<dbReference type="PANTHER" id="PTHR36293:SF1">
    <property type="entry name" value="TRANSMEMBRANE PROTEIN 213"/>
    <property type="match status" value="1"/>
</dbReference>
<evidence type="ECO:0000313" key="3">
    <source>
        <dbReference type="Proteomes" id="UP000515203"/>
    </source>
</evidence>
<organism evidence="3 4">
    <name type="scientific">Octodon degus</name>
    <name type="common">Degu</name>
    <name type="synonym">Sciurus degus</name>
    <dbReference type="NCBI Taxonomy" id="10160"/>
    <lineage>
        <taxon>Eukaryota</taxon>
        <taxon>Metazoa</taxon>
        <taxon>Chordata</taxon>
        <taxon>Craniata</taxon>
        <taxon>Vertebrata</taxon>
        <taxon>Euteleostomi</taxon>
        <taxon>Mammalia</taxon>
        <taxon>Eutheria</taxon>
        <taxon>Euarchontoglires</taxon>
        <taxon>Glires</taxon>
        <taxon>Rodentia</taxon>
        <taxon>Hystricomorpha</taxon>
        <taxon>Octodontidae</taxon>
        <taxon>Octodon</taxon>
    </lineage>
</organism>
<evidence type="ECO:0000313" key="4">
    <source>
        <dbReference type="RefSeq" id="XP_004629199.1"/>
    </source>
</evidence>
<name>A0A6P3EPC9_OCTDE</name>
<feature type="chain" id="PRO_5028459810" evidence="2">
    <location>
        <begin position="31"/>
        <end position="108"/>
    </location>
</feature>
<reference evidence="4" key="1">
    <citation type="submission" date="2025-08" db="UniProtKB">
        <authorList>
            <consortium name="RefSeq"/>
        </authorList>
    </citation>
    <scope>IDENTIFICATION</scope>
</reference>
<evidence type="ECO:0000256" key="2">
    <source>
        <dbReference type="SAM" id="SignalP"/>
    </source>
</evidence>
<dbReference type="InParanoid" id="A0A6P3EPC9"/>
<dbReference type="Proteomes" id="UP000515203">
    <property type="component" value="Unplaced"/>
</dbReference>
<gene>
    <name evidence="4" type="primary">Tmem213</name>
</gene>
<protein>
    <submittedName>
        <fullName evidence="4">Transmembrane protein 213</fullName>
    </submittedName>
</protein>
<dbReference type="CTD" id="155006"/>
<keyword evidence="1" id="KW-0472">Membrane</keyword>
<dbReference type="AlphaFoldDB" id="A0A6P3EPC9"/>
<evidence type="ECO:0000256" key="1">
    <source>
        <dbReference type="SAM" id="Phobius"/>
    </source>
</evidence>
<sequence length="108" mass="11601">MDSLSLTSAPRAALLLSLALAACAPGPTEASSSRNSTMTVPHADPETLEHCPNIDFCPQAARCCRSGVDEYGWIAAAVGWSLWFLTLILLCVDKLMKLTPEEPKDLRA</sequence>
<dbReference type="PANTHER" id="PTHR36293">
    <property type="entry name" value="TRANSMEMBRANE PROTEIN 213"/>
    <property type="match status" value="1"/>
</dbReference>
<feature type="transmembrane region" description="Helical" evidence="1">
    <location>
        <begin position="71"/>
        <end position="92"/>
    </location>
</feature>